<dbReference type="EMBL" id="JABFAD010000006">
    <property type="protein sequence ID" value="MBA0800896.1"/>
    <property type="molecule type" value="Genomic_DNA"/>
</dbReference>
<evidence type="ECO:0000313" key="2">
    <source>
        <dbReference type="Proteomes" id="UP000593560"/>
    </source>
</evidence>
<protein>
    <submittedName>
        <fullName evidence="1">Uncharacterized protein</fullName>
    </submittedName>
</protein>
<name>A0A7J9GTJ7_9ROSI</name>
<organism evidence="1 2">
    <name type="scientific">Gossypium harknessii</name>
    <dbReference type="NCBI Taxonomy" id="34285"/>
    <lineage>
        <taxon>Eukaryota</taxon>
        <taxon>Viridiplantae</taxon>
        <taxon>Streptophyta</taxon>
        <taxon>Embryophyta</taxon>
        <taxon>Tracheophyta</taxon>
        <taxon>Spermatophyta</taxon>
        <taxon>Magnoliopsida</taxon>
        <taxon>eudicotyledons</taxon>
        <taxon>Gunneridae</taxon>
        <taxon>Pentapetalae</taxon>
        <taxon>rosids</taxon>
        <taxon>malvids</taxon>
        <taxon>Malvales</taxon>
        <taxon>Malvaceae</taxon>
        <taxon>Malvoideae</taxon>
        <taxon>Gossypium</taxon>
    </lineage>
</organism>
<sequence length="177" mass="21173">MAKDDYVDTKVEDLQMLKSITTPLSKKSLQSKEMFWYLTHLFHIGIEFFIPDLQHFLTMAIQDEISPEMKNLATFLKWFYPLEQWVDMIMLEFLKNTRVIPSEIWLSGENLAPWDIEKDPLTPYQQQLKEALREYHSNIPDPKEWSQEYPMFCNQIMEDTQAPKDMHEDKPPDDLKK</sequence>
<comment type="caution">
    <text evidence="1">The sequence shown here is derived from an EMBL/GenBank/DDBJ whole genome shotgun (WGS) entry which is preliminary data.</text>
</comment>
<gene>
    <name evidence="1" type="ORF">Gohar_011306</name>
</gene>
<proteinExistence type="predicted"/>
<dbReference type="Proteomes" id="UP000593560">
    <property type="component" value="Unassembled WGS sequence"/>
</dbReference>
<accession>A0A7J9GTJ7</accession>
<reference evidence="1 2" key="1">
    <citation type="journal article" date="2019" name="Genome Biol. Evol.">
        <title>Insights into the evolution of the New World diploid cottons (Gossypium, subgenus Houzingenia) based on genome sequencing.</title>
        <authorList>
            <person name="Grover C.E."/>
            <person name="Arick M.A. 2nd"/>
            <person name="Thrash A."/>
            <person name="Conover J.L."/>
            <person name="Sanders W.S."/>
            <person name="Peterson D.G."/>
            <person name="Frelichowski J.E."/>
            <person name="Scheffler J.A."/>
            <person name="Scheffler B.E."/>
            <person name="Wendel J.F."/>
        </authorList>
    </citation>
    <scope>NUCLEOTIDE SEQUENCE [LARGE SCALE GENOMIC DNA]</scope>
    <source>
        <strain evidence="1">0</strain>
        <tissue evidence="1">Leaf</tissue>
    </source>
</reference>
<keyword evidence="2" id="KW-1185">Reference proteome</keyword>
<dbReference type="AlphaFoldDB" id="A0A7J9GTJ7"/>
<evidence type="ECO:0000313" key="1">
    <source>
        <dbReference type="EMBL" id="MBA0800896.1"/>
    </source>
</evidence>